<accession>X0X8C8</accession>
<comment type="caution">
    <text evidence="1">The sequence shown here is derived from an EMBL/GenBank/DDBJ whole genome shotgun (WGS) entry which is preliminary data.</text>
</comment>
<proteinExistence type="predicted"/>
<reference evidence="1" key="1">
    <citation type="journal article" date="2014" name="Front. Microbiol.">
        <title>High frequency of phylogenetically diverse reductive dehalogenase-homologous genes in deep subseafloor sedimentary metagenomes.</title>
        <authorList>
            <person name="Kawai M."/>
            <person name="Futagami T."/>
            <person name="Toyoda A."/>
            <person name="Takaki Y."/>
            <person name="Nishi S."/>
            <person name="Hori S."/>
            <person name="Arai W."/>
            <person name="Tsubouchi T."/>
            <person name="Morono Y."/>
            <person name="Uchiyama I."/>
            <person name="Ito T."/>
            <person name="Fujiyama A."/>
            <person name="Inagaki F."/>
            <person name="Takami H."/>
        </authorList>
    </citation>
    <scope>NUCLEOTIDE SEQUENCE</scope>
    <source>
        <strain evidence="1">Expedition CK06-06</strain>
    </source>
</reference>
<gene>
    <name evidence="1" type="ORF">S01H1_71167</name>
</gene>
<protein>
    <submittedName>
        <fullName evidence="1">Uncharacterized protein</fullName>
    </submittedName>
</protein>
<name>X0X8C8_9ZZZZ</name>
<evidence type="ECO:0000313" key="1">
    <source>
        <dbReference type="EMBL" id="GAG39305.1"/>
    </source>
</evidence>
<dbReference type="EMBL" id="BARS01047374">
    <property type="protein sequence ID" value="GAG39305.1"/>
    <property type="molecule type" value="Genomic_DNA"/>
</dbReference>
<dbReference type="AlphaFoldDB" id="X0X8C8"/>
<sequence>MQSAMAMLWAAAADLASPPGPDGPPSNVDFEYYSDALIRYTWDNYSAQYSTQYSLDDGSTVEKTLAAGRDSWDSGSTEFEQGFAVRHSYGGFSIWVGVG</sequence>
<organism evidence="1">
    <name type="scientific">marine sediment metagenome</name>
    <dbReference type="NCBI Taxonomy" id="412755"/>
    <lineage>
        <taxon>unclassified sequences</taxon>
        <taxon>metagenomes</taxon>
        <taxon>ecological metagenomes</taxon>
    </lineage>
</organism>